<evidence type="ECO:0000313" key="6">
    <source>
        <dbReference type="Proteomes" id="UP001497382"/>
    </source>
</evidence>
<organism evidence="5 6">
    <name type="scientific">Larinioides sclopetarius</name>
    <dbReference type="NCBI Taxonomy" id="280406"/>
    <lineage>
        <taxon>Eukaryota</taxon>
        <taxon>Metazoa</taxon>
        <taxon>Ecdysozoa</taxon>
        <taxon>Arthropoda</taxon>
        <taxon>Chelicerata</taxon>
        <taxon>Arachnida</taxon>
        <taxon>Araneae</taxon>
        <taxon>Araneomorphae</taxon>
        <taxon>Entelegynae</taxon>
        <taxon>Araneoidea</taxon>
        <taxon>Araneidae</taxon>
        <taxon>Larinioides</taxon>
    </lineage>
</organism>
<dbReference type="Proteomes" id="UP001497382">
    <property type="component" value="Unassembled WGS sequence"/>
</dbReference>
<dbReference type="GO" id="GO:0016567">
    <property type="term" value="P:protein ubiquitination"/>
    <property type="evidence" value="ECO:0007669"/>
    <property type="project" value="TreeGrafter"/>
</dbReference>
<sequence length="495" mass="55828">MDVSSASPQPSCSKTLSKSYPSVLVSNDLMELIQDPYENRNKDASPTPTSLFAHLTTMDELLKHVKNYIVKHKLYDPKNPLKILVDGNELGSLLGKSEFSLLDVRDILLEKFVFPVAQTNPSLSEVICSISDNSCLSKKRKLDNGGGSEFSVKRIKRKREEERDDHTHKLLYESDESMHSFQEYETEFVKDSASDDNFSVNGLIITAETHTFDVDVEYEVESENSYVESDRESDLEDFVKTAVLNFIAETTDSDIEYLADESSDDERESKEKELSEEDKWRCHCGVLNDPVMRCCCACWRMRSGWLPERNISKKRKEKVAQNVERGTRKNKRNKKQFGKGKKERKFSKKFNENKDPPLLSNHKLSPVSDLPCVPTENSQSSSCNGNSPDVKLSGVYIPPCETAGLSSPSTSCNGSSDVFVPPSQSSSNTLEADKNNRIGSLCLLCCARPADCSIIHSKVGCVICCFRCGKRLLAENKRCPTCRRKIERIVYLYHI</sequence>
<feature type="compositionally biased region" description="Polar residues" evidence="4">
    <location>
        <begin position="375"/>
        <end position="386"/>
    </location>
</feature>
<dbReference type="GO" id="GO:0008270">
    <property type="term" value="F:zinc ion binding"/>
    <property type="evidence" value="ECO:0007669"/>
    <property type="project" value="UniProtKB-KW"/>
</dbReference>
<evidence type="ECO:0000256" key="3">
    <source>
        <dbReference type="ARBA" id="ARBA00022833"/>
    </source>
</evidence>
<protein>
    <submittedName>
        <fullName evidence="5">Uncharacterized protein</fullName>
    </submittedName>
</protein>
<dbReference type="PANTHER" id="PTHR46858">
    <property type="entry name" value="OS05G0521000 PROTEIN"/>
    <property type="match status" value="1"/>
</dbReference>
<dbReference type="Gene3D" id="3.30.40.10">
    <property type="entry name" value="Zinc/RING finger domain, C3HC4 (zinc finger)"/>
    <property type="match status" value="1"/>
</dbReference>
<dbReference type="SUPFAM" id="SSF47592">
    <property type="entry name" value="SWIB/MDM2 domain"/>
    <property type="match status" value="1"/>
</dbReference>
<dbReference type="AlphaFoldDB" id="A0AAV1YTI3"/>
<gene>
    <name evidence="5" type="ORF">LARSCL_LOCUS524</name>
</gene>
<dbReference type="PANTHER" id="PTHR46858:SF5">
    <property type="entry name" value="E3 UBIQUITIN-PROTEIN LIGASE APD1-RELATED"/>
    <property type="match status" value="1"/>
</dbReference>
<evidence type="ECO:0000256" key="4">
    <source>
        <dbReference type="SAM" id="MobiDB-lite"/>
    </source>
</evidence>
<proteinExistence type="predicted"/>
<dbReference type="GO" id="GO:0010468">
    <property type="term" value="P:regulation of gene expression"/>
    <property type="evidence" value="ECO:0007669"/>
    <property type="project" value="TreeGrafter"/>
</dbReference>
<comment type="caution">
    <text evidence="5">The sequence shown here is derived from an EMBL/GenBank/DDBJ whole genome shotgun (WGS) entry which is preliminary data.</text>
</comment>
<dbReference type="InterPro" id="IPR036443">
    <property type="entry name" value="Znf_RanBP2_sf"/>
</dbReference>
<dbReference type="GO" id="GO:0043066">
    <property type="term" value="P:negative regulation of apoptotic process"/>
    <property type="evidence" value="ECO:0007669"/>
    <property type="project" value="TreeGrafter"/>
</dbReference>
<evidence type="ECO:0000256" key="1">
    <source>
        <dbReference type="ARBA" id="ARBA00022723"/>
    </source>
</evidence>
<dbReference type="Gene3D" id="2.30.30.380">
    <property type="entry name" value="Zn-finger domain of Sec23/24"/>
    <property type="match status" value="1"/>
</dbReference>
<keyword evidence="6" id="KW-1185">Reference proteome</keyword>
<keyword evidence="3" id="KW-0862">Zinc</keyword>
<evidence type="ECO:0000256" key="2">
    <source>
        <dbReference type="ARBA" id="ARBA00022771"/>
    </source>
</evidence>
<feature type="region of interest" description="Disordered" evidence="4">
    <location>
        <begin position="312"/>
        <end position="386"/>
    </location>
</feature>
<dbReference type="EMBL" id="CAXIEN010000002">
    <property type="protein sequence ID" value="CAL1261640.1"/>
    <property type="molecule type" value="Genomic_DNA"/>
</dbReference>
<dbReference type="InterPro" id="IPR036885">
    <property type="entry name" value="SWIB_MDM2_dom_sf"/>
</dbReference>
<feature type="compositionally biased region" description="Basic residues" evidence="4">
    <location>
        <begin position="328"/>
        <end position="348"/>
    </location>
</feature>
<dbReference type="SUPFAM" id="SSF90209">
    <property type="entry name" value="Ran binding protein zinc finger-like"/>
    <property type="match status" value="1"/>
</dbReference>
<reference evidence="5 6" key="1">
    <citation type="submission" date="2024-04" db="EMBL/GenBank/DDBJ databases">
        <authorList>
            <person name="Rising A."/>
            <person name="Reimegard J."/>
            <person name="Sonavane S."/>
            <person name="Akerstrom W."/>
            <person name="Nylinder S."/>
            <person name="Hedman E."/>
            <person name="Kallberg Y."/>
        </authorList>
    </citation>
    <scope>NUCLEOTIDE SEQUENCE [LARGE SCALE GENOMIC DNA]</scope>
</reference>
<evidence type="ECO:0000313" key="5">
    <source>
        <dbReference type="EMBL" id="CAL1261640.1"/>
    </source>
</evidence>
<accession>A0AAV1YTI3</accession>
<name>A0AAV1YTI3_9ARAC</name>
<dbReference type="GO" id="GO:0061630">
    <property type="term" value="F:ubiquitin protein ligase activity"/>
    <property type="evidence" value="ECO:0007669"/>
    <property type="project" value="TreeGrafter"/>
</dbReference>
<dbReference type="InterPro" id="IPR013083">
    <property type="entry name" value="Znf_RING/FYVE/PHD"/>
</dbReference>
<dbReference type="Gene3D" id="1.10.245.10">
    <property type="entry name" value="SWIB/MDM2 domain"/>
    <property type="match status" value="1"/>
</dbReference>
<keyword evidence="2" id="KW-0863">Zinc-finger</keyword>
<keyword evidence="1" id="KW-0479">Metal-binding</keyword>